<dbReference type="InterPro" id="IPR014710">
    <property type="entry name" value="RmlC-like_jellyroll"/>
</dbReference>
<dbReference type="InterPro" id="IPR036390">
    <property type="entry name" value="WH_DNA-bd_sf"/>
</dbReference>
<keyword evidence="7" id="KW-1185">Reference proteome</keyword>
<reference evidence="6 7" key="1">
    <citation type="submission" date="2017-07" db="EMBL/GenBank/DDBJ databases">
        <title>Draft Genome Sequences of Select Purple Nonsulfur Bacteria.</title>
        <authorList>
            <person name="Lasarre B."/>
            <person name="Mckinlay J.B."/>
        </authorList>
    </citation>
    <scope>NUCLEOTIDE SEQUENCE [LARGE SCALE GENOMIC DNA]</scope>
    <source>
        <strain evidence="6 7">DSM 11907</strain>
    </source>
</reference>
<dbReference type="PANTHER" id="PTHR24567:SF26">
    <property type="entry name" value="REGULATORY PROTEIN YEIL"/>
    <property type="match status" value="1"/>
</dbReference>
<dbReference type="PROSITE" id="PS50042">
    <property type="entry name" value="CNMP_BINDING_3"/>
    <property type="match status" value="1"/>
</dbReference>
<dbReference type="SMART" id="SM00100">
    <property type="entry name" value="cNMP"/>
    <property type="match status" value="1"/>
</dbReference>
<keyword evidence="1" id="KW-0805">Transcription regulation</keyword>
<dbReference type="Pfam" id="PF00027">
    <property type="entry name" value="cNMP_binding"/>
    <property type="match status" value="1"/>
</dbReference>
<dbReference type="RefSeq" id="WP_111355087.1">
    <property type="nucleotide sequence ID" value="NZ_NHSK01000154.1"/>
</dbReference>
<dbReference type="EMBL" id="NPEU01000002">
    <property type="protein sequence ID" value="RAI42275.1"/>
    <property type="molecule type" value="Genomic_DNA"/>
</dbReference>
<evidence type="ECO:0000256" key="1">
    <source>
        <dbReference type="ARBA" id="ARBA00023015"/>
    </source>
</evidence>
<feature type="domain" description="Cyclic nucleotide-binding" evidence="4">
    <location>
        <begin position="1"/>
        <end position="99"/>
    </location>
</feature>
<dbReference type="InterPro" id="IPR050397">
    <property type="entry name" value="Env_Response_Regulators"/>
</dbReference>
<comment type="caution">
    <text evidence="6">The sequence shown here is derived from an EMBL/GenBank/DDBJ whole genome shotgun (WGS) entry which is preliminary data.</text>
</comment>
<evidence type="ECO:0000259" key="4">
    <source>
        <dbReference type="PROSITE" id="PS50042"/>
    </source>
</evidence>
<dbReference type="SMART" id="SM00419">
    <property type="entry name" value="HTH_CRP"/>
    <property type="match status" value="1"/>
</dbReference>
<dbReference type="Gene3D" id="2.60.120.10">
    <property type="entry name" value="Jelly Rolls"/>
    <property type="match status" value="1"/>
</dbReference>
<dbReference type="SUPFAM" id="SSF46785">
    <property type="entry name" value="Winged helix' DNA-binding domain"/>
    <property type="match status" value="1"/>
</dbReference>
<dbReference type="InterPro" id="IPR012318">
    <property type="entry name" value="HTH_CRP"/>
</dbReference>
<evidence type="ECO:0008006" key="8">
    <source>
        <dbReference type="Google" id="ProtNLM"/>
    </source>
</evidence>
<keyword evidence="2" id="KW-0238">DNA-binding</keyword>
<accession>A0A327KXK0</accession>
<organism evidence="6 7">
    <name type="scientific">Rhodoplanes elegans</name>
    <dbReference type="NCBI Taxonomy" id="29408"/>
    <lineage>
        <taxon>Bacteria</taxon>
        <taxon>Pseudomonadati</taxon>
        <taxon>Pseudomonadota</taxon>
        <taxon>Alphaproteobacteria</taxon>
        <taxon>Hyphomicrobiales</taxon>
        <taxon>Nitrobacteraceae</taxon>
        <taxon>Rhodoplanes</taxon>
    </lineage>
</organism>
<dbReference type="GO" id="GO:0005829">
    <property type="term" value="C:cytosol"/>
    <property type="evidence" value="ECO:0007669"/>
    <property type="project" value="TreeGrafter"/>
</dbReference>
<dbReference type="AlphaFoldDB" id="A0A327KXK0"/>
<dbReference type="CDD" id="cd00038">
    <property type="entry name" value="CAP_ED"/>
    <property type="match status" value="1"/>
</dbReference>
<dbReference type="GO" id="GO:0003677">
    <property type="term" value="F:DNA binding"/>
    <property type="evidence" value="ECO:0007669"/>
    <property type="project" value="UniProtKB-KW"/>
</dbReference>
<evidence type="ECO:0000313" key="7">
    <source>
        <dbReference type="Proteomes" id="UP000248863"/>
    </source>
</evidence>
<protein>
    <recommendedName>
        <fullName evidence="8">Crp/Fnr family transcriptional regulator</fullName>
    </recommendedName>
</protein>
<name>A0A327KXK0_9BRAD</name>
<evidence type="ECO:0000259" key="5">
    <source>
        <dbReference type="PROSITE" id="PS51063"/>
    </source>
</evidence>
<feature type="domain" description="HTH crp-type" evidence="5">
    <location>
        <begin position="130"/>
        <end position="203"/>
    </location>
</feature>
<proteinExistence type="predicted"/>
<evidence type="ECO:0000256" key="3">
    <source>
        <dbReference type="ARBA" id="ARBA00023163"/>
    </source>
</evidence>
<dbReference type="InterPro" id="IPR000595">
    <property type="entry name" value="cNMP-bd_dom"/>
</dbReference>
<dbReference type="SUPFAM" id="SSF51206">
    <property type="entry name" value="cAMP-binding domain-like"/>
    <property type="match status" value="1"/>
</dbReference>
<evidence type="ECO:0000256" key="2">
    <source>
        <dbReference type="ARBA" id="ARBA00023125"/>
    </source>
</evidence>
<dbReference type="Pfam" id="PF13545">
    <property type="entry name" value="HTH_Crp_2"/>
    <property type="match status" value="1"/>
</dbReference>
<dbReference type="Proteomes" id="UP000248863">
    <property type="component" value="Unassembled WGS sequence"/>
</dbReference>
<gene>
    <name evidence="6" type="ORF">CH338_00555</name>
</gene>
<dbReference type="PROSITE" id="PS51063">
    <property type="entry name" value="HTH_CRP_2"/>
    <property type="match status" value="1"/>
</dbReference>
<dbReference type="OrthoDB" id="3525895at2"/>
<sequence length="217" mass="24097">MTALTELFQAHGQNSTVSADQVVIRRGADIVRLYYIVSGQVMLYTTSPGGREIAFDIVRPGEVFALTGLSSRRAALFEAITITECEFLTLDREVARRMVLVDPAMALEAFDILIDVLRRRTSLAESLATRGLEARLAHWILLQFRLADREPIAGASISVEFSQRLIAAFAGVSRETVNRKLKNWSSRRIVHLAGRTLTLLDATELFRIAGDVGEPPR</sequence>
<dbReference type="InterPro" id="IPR018490">
    <property type="entry name" value="cNMP-bd_dom_sf"/>
</dbReference>
<dbReference type="PANTHER" id="PTHR24567">
    <property type="entry name" value="CRP FAMILY TRANSCRIPTIONAL REGULATORY PROTEIN"/>
    <property type="match status" value="1"/>
</dbReference>
<keyword evidence="3" id="KW-0804">Transcription</keyword>
<evidence type="ECO:0000313" key="6">
    <source>
        <dbReference type="EMBL" id="RAI42275.1"/>
    </source>
</evidence>
<dbReference type="GO" id="GO:0003700">
    <property type="term" value="F:DNA-binding transcription factor activity"/>
    <property type="evidence" value="ECO:0007669"/>
    <property type="project" value="TreeGrafter"/>
</dbReference>